<reference evidence="1" key="1">
    <citation type="submission" date="2022-04" db="EMBL/GenBank/DDBJ databases">
        <title>Genome of the entomopathogenic fungus Entomophthora muscae.</title>
        <authorList>
            <person name="Elya C."/>
            <person name="Lovett B.R."/>
            <person name="Lee E."/>
            <person name="Macias A.M."/>
            <person name="Hajek A.E."/>
            <person name="De Bivort B.L."/>
            <person name="Kasson M.T."/>
            <person name="De Fine Licht H.H."/>
            <person name="Stajich J.E."/>
        </authorList>
    </citation>
    <scope>NUCLEOTIDE SEQUENCE</scope>
    <source>
        <strain evidence="1">Berkeley</strain>
    </source>
</reference>
<proteinExistence type="predicted"/>
<dbReference type="Proteomes" id="UP001165960">
    <property type="component" value="Unassembled WGS sequence"/>
</dbReference>
<dbReference type="EMBL" id="QTSX02001488">
    <property type="protein sequence ID" value="KAJ9081260.1"/>
    <property type="molecule type" value="Genomic_DNA"/>
</dbReference>
<protein>
    <submittedName>
        <fullName evidence="1">Beta-adaptin</fullName>
    </submittedName>
</protein>
<sequence length="635" mass="71904">MDTVIADLRNMADKFFASTKKGETQELRADLNSEYHDRRKEAVKRVIASMTVGKDVSNLFPDVVKNMQTDDLELKKLIYLYLINYAKSQPELVILAVNTFVKDTDDINPLIRALAIRTMGCLRVDKITDYLCDPLRRALKDEDPYVRKTAALAVAKLFDINPQLAIENGFVNNLLDLVSDSNPTVISNAVTALMEINEISPQSQVFVLTYPILTKLLRAMNESSEWGQIAIMECITQYSPESSEEAQDICERILPRLAHANASVVLTSIRILLLFSGYIPDPEVLSKFTTKMAPSLVTLLSEAPELQYVVLRNLEIILQRHPEVLAKEVRVFFCKYNDPIYVKLEKLEIIVKLSSEKNSEQVLLELKEYANEVDVDFVKKAINAISRIALKIPSSAQRCVHVLVELLSNKVDYVIQQVIIVMRDIFRKYPSQFEGVIPILSQHIDVLDSHEARASLIWILGEYADRINDVVQLLQHFLNNFKDESPQVQNQLLTAVVKLFLKKPEESQEMVLKNLKAATEGENPDVRDRGYVYWRLLSTDPQATSRIILTEKPAMDQEGPLIHPDLAIELERHLATLASVYHQPPSEFVVNERKAVDQLSNPAAIQDLTQISPEDILGVVPPKPAQEPEELLIAF</sequence>
<organism evidence="1 2">
    <name type="scientific">Entomophthora muscae</name>
    <dbReference type="NCBI Taxonomy" id="34485"/>
    <lineage>
        <taxon>Eukaryota</taxon>
        <taxon>Fungi</taxon>
        <taxon>Fungi incertae sedis</taxon>
        <taxon>Zoopagomycota</taxon>
        <taxon>Entomophthoromycotina</taxon>
        <taxon>Entomophthoromycetes</taxon>
        <taxon>Entomophthorales</taxon>
        <taxon>Entomophthoraceae</taxon>
        <taxon>Entomophthora</taxon>
    </lineage>
</organism>
<keyword evidence="2" id="KW-1185">Reference proteome</keyword>
<evidence type="ECO:0000313" key="1">
    <source>
        <dbReference type="EMBL" id="KAJ9081260.1"/>
    </source>
</evidence>
<comment type="caution">
    <text evidence="1">The sequence shown here is derived from an EMBL/GenBank/DDBJ whole genome shotgun (WGS) entry which is preliminary data.</text>
</comment>
<name>A0ACC2U351_9FUNG</name>
<accession>A0ACC2U351</accession>
<evidence type="ECO:0000313" key="2">
    <source>
        <dbReference type="Proteomes" id="UP001165960"/>
    </source>
</evidence>
<gene>
    <name evidence="1" type="primary">APL2</name>
    <name evidence="1" type="ORF">DSO57_1016644</name>
</gene>